<sequence length="131" mass="14186">MSERVSGVLLDDSDVRTTHQALQVFSTLLEQNGQRPTARLTALIAKYGAYASQIGPNASRNARNVAQQPDSVNSEAYAVIDTAEAARILGISPNGVRDRARRGSIPARRAGGRWIYPAATIIDLAERRNGR</sequence>
<feature type="domain" description="Helix-turn-helix" evidence="1">
    <location>
        <begin position="81"/>
        <end position="128"/>
    </location>
</feature>
<name>A0AAU4JYB0_9NOCA</name>
<proteinExistence type="predicted"/>
<accession>A0AAU4JYB0</accession>
<keyword evidence="3" id="KW-1185">Reference proteome</keyword>
<dbReference type="SUPFAM" id="SSF46955">
    <property type="entry name" value="Putative DNA-binding domain"/>
    <property type="match status" value="1"/>
</dbReference>
<evidence type="ECO:0000313" key="2">
    <source>
        <dbReference type="EMBL" id="WUM18778.1"/>
    </source>
</evidence>
<protein>
    <submittedName>
        <fullName evidence="2">Helix-turn-helix domain-containing protein</fullName>
    </submittedName>
</protein>
<dbReference type="InterPro" id="IPR041657">
    <property type="entry name" value="HTH_17"/>
</dbReference>
<dbReference type="KEGG" id="whr:OG579_13670"/>
<dbReference type="Proteomes" id="UP001432128">
    <property type="component" value="Chromosome"/>
</dbReference>
<dbReference type="EMBL" id="CP108021">
    <property type="protein sequence ID" value="WUM18778.1"/>
    <property type="molecule type" value="Genomic_DNA"/>
</dbReference>
<dbReference type="AlphaFoldDB" id="A0AAU4JYB0"/>
<organism evidence="2 3">
    <name type="scientific">Williamsia herbipolensis</name>
    <dbReference type="NCBI Taxonomy" id="1603258"/>
    <lineage>
        <taxon>Bacteria</taxon>
        <taxon>Bacillati</taxon>
        <taxon>Actinomycetota</taxon>
        <taxon>Actinomycetes</taxon>
        <taxon>Mycobacteriales</taxon>
        <taxon>Nocardiaceae</taxon>
        <taxon>Williamsia</taxon>
    </lineage>
</organism>
<reference evidence="2 3" key="1">
    <citation type="submission" date="2022-10" db="EMBL/GenBank/DDBJ databases">
        <title>The complete genomes of actinobacterial strains from the NBC collection.</title>
        <authorList>
            <person name="Joergensen T.S."/>
            <person name="Alvarez Arevalo M."/>
            <person name="Sterndorff E.B."/>
            <person name="Faurdal D."/>
            <person name="Vuksanovic O."/>
            <person name="Mourched A.-S."/>
            <person name="Charusanti P."/>
            <person name="Shaw S."/>
            <person name="Blin K."/>
            <person name="Weber T."/>
        </authorList>
    </citation>
    <scope>NUCLEOTIDE SEQUENCE [LARGE SCALE GENOMIC DNA]</scope>
    <source>
        <strain evidence="2 3">NBC_00319</strain>
    </source>
</reference>
<dbReference type="RefSeq" id="WP_328856362.1">
    <property type="nucleotide sequence ID" value="NZ_CP108021.1"/>
</dbReference>
<dbReference type="InterPro" id="IPR009061">
    <property type="entry name" value="DNA-bd_dom_put_sf"/>
</dbReference>
<gene>
    <name evidence="2" type="ORF">OG579_13670</name>
</gene>
<evidence type="ECO:0000259" key="1">
    <source>
        <dbReference type="Pfam" id="PF12728"/>
    </source>
</evidence>
<dbReference type="Pfam" id="PF12728">
    <property type="entry name" value="HTH_17"/>
    <property type="match status" value="1"/>
</dbReference>
<evidence type="ECO:0000313" key="3">
    <source>
        <dbReference type="Proteomes" id="UP001432128"/>
    </source>
</evidence>